<comment type="caution">
    <text evidence="12">The sequence shown here is derived from an EMBL/GenBank/DDBJ whole genome shotgun (WGS) entry which is preliminary data.</text>
</comment>
<dbReference type="SUPFAM" id="SSF56112">
    <property type="entry name" value="Protein kinase-like (PK-like)"/>
    <property type="match status" value="1"/>
</dbReference>
<evidence type="ECO:0000256" key="6">
    <source>
        <dbReference type="ARBA" id="ARBA00022786"/>
    </source>
</evidence>
<dbReference type="GO" id="GO:0004672">
    <property type="term" value="F:protein kinase activity"/>
    <property type="evidence" value="ECO:0007669"/>
    <property type="project" value="InterPro"/>
</dbReference>
<feature type="coiled-coil region" evidence="7">
    <location>
        <begin position="287"/>
        <end position="370"/>
    </location>
</feature>
<dbReference type="PANTHER" id="PTHR45647">
    <property type="entry name" value="OS02G0152300 PROTEIN"/>
    <property type="match status" value="1"/>
</dbReference>
<dbReference type="PANTHER" id="PTHR45647:SF56">
    <property type="entry name" value="U-BOX DOMAIN-CONTAINING PROTEIN 50-RELATED"/>
    <property type="match status" value="1"/>
</dbReference>
<dbReference type="InterPro" id="IPR051348">
    <property type="entry name" value="U-box_ubiquitin_ligases"/>
</dbReference>
<feature type="domain" description="U-box" evidence="10">
    <location>
        <begin position="725"/>
        <end position="799"/>
    </location>
</feature>
<evidence type="ECO:0000313" key="11">
    <source>
        <dbReference type="EMBL" id="KAJ7943737.1"/>
    </source>
</evidence>
<dbReference type="InterPro" id="IPR013083">
    <property type="entry name" value="Znf_RING/FYVE/PHD"/>
</dbReference>
<evidence type="ECO:0000259" key="10">
    <source>
        <dbReference type="PROSITE" id="PS51698"/>
    </source>
</evidence>
<evidence type="ECO:0000256" key="7">
    <source>
        <dbReference type="SAM" id="Coils"/>
    </source>
</evidence>
<feature type="coiled-coil region" evidence="7">
    <location>
        <begin position="399"/>
        <end position="433"/>
    </location>
</feature>
<dbReference type="InterPro" id="IPR011009">
    <property type="entry name" value="Kinase-like_dom_sf"/>
</dbReference>
<dbReference type="KEGG" id="qsa:O6P43_033248"/>
<keyword evidence="5" id="KW-0808">Transferase</keyword>
<dbReference type="InterPro" id="IPR000719">
    <property type="entry name" value="Prot_kinase_dom"/>
</dbReference>
<evidence type="ECO:0000313" key="13">
    <source>
        <dbReference type="Proteomes" id="UP001163823"/>
    </source>
</evidence>
<evidence type="ECO:0000259" key="9">
    <source>
        <dbReference type="PROSITE" id="PS50011"/>
    </source>
</evidence>
<evidence type="ECO:0000313" key="12">
    <source>
        <dbReference type="EMBL" id="KAJ7943738.1"/>
    </source>
</evidence>
<dbReference type="EC" id="2.3.2.27" evidence="4"/>
<proteinExistence type="predicted"/>
<dbReference type="SMART" id="SM00504">
    <property type="entry name" value="Ubox"/>
    <property type="match status" value="1"/>
</dbReference>
<feature type="region of interest" description="Disordered" evidence="8">
    <location>
        <begin position="210"/>
        <end position="229"/>
    </location>
</feature>
<dbReference type="EMBL" id="JARAOO010000014">
    <property type="protein sequence ID" value="KAJ7943738.1"/>
    <property type="molecule type" value="Genomic_DNA"/>
</dbReference>
<accession>A0AAD7P658</accession>
<dbReference type="Gene3D" id="3.30.40.10">
    <property type="entry name" value="Zinc/RING finger domain, C3HC4 (zinc finger)"/>
    <property type="match status" value="1"/>
</dbReference>
<keyword evidence="13" id="KW-1185">Reference proteome</keyword>
<dbReference type="EMBL" id="JARAOO010000014">
    <property type="protein sequence ID" value="KAJ7943737.1"/>
    <property type="molecule type" value="Genomic_DNA"/>
</dbReference>
<dbReference type="AlphaFoldDB" id="A0AAD7P658"/>
<dbReference type="InterPro" id="IPR001245">
    <property type="entry name" value="Ser-Thr/Tyr_kinase_cat_dom"/>
</dbReference>
<dbReference type="Gene3D" id="3.30.200.20">
    <property type="entry name" value="Phosphorylase Kinase, domain 1"/>
    <property type="match status" value="1"/>
</dbReference>
<gene>
    <name evidence="12" type="ORF">O6P43_033248</name>
</gene>
<evidence type="ECO:0000256" key="5">
    <source>
        <dbReference type="ARBA" id="ARBA00022679"/>
    </source>
</evidence>
<evidence type="ECO:0000256" key="1">
    <source>
        <dbReference type="ARBA" id="ARBA00000900"/>
    </source>
</evidence>
<organism evidence="12 13">
    <name type="scientific">Quillaja saponaria</name>
    <name type="common">Soap bark tree</name>
    <dbReference type="NCBI Taxonomy" id="32244"/>
    <lineage>
        <taxon>Eukaryota</taxon>
        <taxon>Viridiplantae</taxon>
        <taxon>Streptophyta</taxon>
        <taxon>Embryophyta</taxon>
        <taxon>Tracheophyta</taxon>
        <taxon>Spermatophyta</taxon>
        <taxon>Magnoliopsida</taxon>
        <taxon>eudicotyledons</taxon>
        <taxon>Gunneridae</taxon>
        <taxon>Pentapetalae</taxon>
        <taxon>rosids</taxon>
        <taxon>fabids</taxon>
        <taxon>Fabales</taxon>
        <taxon>Quillajaceae</taxon>
        <taxon>Quillaja</taxon>
    </lineage>
</organism>
<keyword evidence="6" id="KW-0833">Ubl conjugation pathway</keyword>
<dbReference type="Gene3D" id="1.10.510.10">
    <property type="entry name" value="Transferase(Phosphotransferase) domain 1"/>
    <property type="match status" value="2"/>
</dbReference>
<keyword evidence="7" id="KW-0175">Coiled coil</keyword>
<evidence type="ECO:0000256" key="3">
    <source>
        <dbReference type="ARBA" id="ARBA00004906"/>
    </source>
</evidence>
<dbReference type="GO" id="GO:0061630">
    <property type="term" value="F:ubiquitin protein ligase activity"/>
    <property type="evidence" value="ECO:0007669"/>
    <property type="project" value="UniProtKB-EC"/>
</dbReference>
<feature type="domain" description="Protein kinase" evidence="9">
    <location>
        <begin position="465"/>
        <end position="718"/>
    </location>
</feature>
<dbReference type="SUPFAM" id="SSF57850">
    <property type="entry name" value="RING/U-box"/>
    <property type="match status" value="1"/>
</dbReference>
<feature type="compositionally biased region" description="Low complexity" evidence="8">
    <location>
        <begin position="210"/>
        <end position="220"/>
    </location>
</feature>
<dbReference type="CDD" id="cd16655">
    <property type="entry name" value="RING-Ubox_WDSUB1-like"/>
    <property type="match status" value="1"/>
</dbReference>
<reference evidence="12" key="1">
    <citation type="journal article" date="2023" name="Science">
        <title>Elucidation of the pathway for biosynthesis of saponin adjuvants from the soapbark tree.</title>
        <authorList>
            <person name="Reed J."/>
            <person name="Orme A."/>
            <person name="El-Demerdash A."/>
            <person name="Owen C."/>
            <person name="Martin L.B.B."/>
            <person name="Misra R.C."/>
            <person name="Kikuchi S."/>
            <person name="Rejzek M."/>
            <person name="Martin A.C."/>
            <person name="Harkess A."/>
            <person name="Leebens-Mack J."/>
            <person name="Louveau T."/>
            <person name="Stephenson M.J."/>
            <person name="Osbourn A."/>
        </authorList>
    </citation>
    <scope>NUCLEOTIDE SEQUENCE</scope>
    <source>
        <strain evidence="12">S10</strain>
        <tissue evidence="11">Leaf</tissue>
    </source>
</reference>
<dbReference type="InterPro" id="IPR003613">
    <property type="entry name" value="Ubox_domain"/>
</dbReference>
<sequence>MNPQAEKVYVAIGNDQQDGFKTLDWTLKKWKSHPISIVILHVAYTTSMDYVSTPFGKLPARYVNDEKIEDIKKVEQEKIDKLLSKYIAFCGQVHAEILKVEKYDQPIHRLIIDMISGLEITKLVMGFSFMNSSWRSKGAISGSFYVHQNKPEFCELYIICGGKQVFLKGNNDEKIMEDDNGVMVAKLRDKLSFRDWLGKMFLENLINSPGRSSRRLSPSSTNLGSPGSQNQWEFNLQEIENYFQELLSSNLIEEEGIEQDNDVLQISPTEPDLSEQNNSNMSVAEKIEILKGKLNEARKTIQLKRKEAKANLERHAKAEWVVCLCNRRVEELEGLIKEEDSNREELKKELEEEKEQLDEIKIDIEESRSRLSSVLELQSELSNKLQVSTLAKSRVEIQLEKAVSTRAEMVREIEELRRQKNVLYRRIEFCKEKDAIGMVSRLSETTCSFREYTTDEIRLATDDFSERMRLKSCGDFTNVYRGRINHTTVAIKMLNLVDALSQEDFLAKVKFLSNIRQPHVVAMIGFCSELKCIVLEYMHNGSLRDILLSSHRRSRKRNKALKWHDRIRIAAEICSGMCFLHAARPKPIIHCNLTSCNILLDRNLVAKIGRFGPSECHEECTVESDIRAFGVLMLQLLTGRNRDGLVEDAMMMDRSALVQVLDEMAGEWPLDLAEELAGLAMRCMSMNKESSMAQVMKELNEMRKKSDDLVAREGREVADRKDSSDVPGVFLCPIFQDVMKNPHVAEDGFSYELEAIEEWLQSGHDTSPMTNLRLKHRFLTPNHTLRSLIHDWQSKQSTGG</sequence>
<name>A0AAD7P658_QUISA</name>
<dbReference type="PROSITE" id="PS50011">
    <property type="entry name" value="PROTEIN_KINASE_DOM"/>
    <property type="match status" value="1"/>
</dbReference>
<evidence type="ECO:0000256" key="8">
    <source>
        <dbReference type="SAM" id="MobiDB-lite"/>
    </source>
</evidence>
<dbReference type="Proteomes" id="UP001163823">
    <property type="component" value="Chromosome 14"/>
</dbReference>
<dbReference type="GO" id="GO:0016567">
    <property type="term" value="P:protein ubiquitination"/>
    <property type="evidence" value="ECO:0007669"/>
    <property type="project" value="InterPro"/>
</dbReference>
<dbReference type="GO" id="GO:0005524">
    <property type="term" value="F:ATP binding"/>
    <property type="evidence" value="ECO:0007669"/>
    <property type="project" value="InterPro"/>
</dbReference>
<comment type="pathway">
    <text evidence="3">Protein modification; protein ubiquitination.</text>
</comment>
<dbReference type="PROSITE" id="PS51698">
    <property type="entry name" value="U_BOX"/>
    <property type="match status" value="1"/>
</dbReference>
<evidence type="ECO:0000256" key="4">
    <source>
        <dbReference type="ARBA" id="ARBA00012483"/>
    </source>
</evidence>
<comment type="function">
    <text evidence="2">Functions as an E3 ubiquitin ligase.</text>
</comment>
<dbReference type="Pfam" id="PF04564">
    <property type="entry name" value="U-box"/>
    <property type="match status" value="1"/>
</dbReference>
<comment type="catalytic activity">
    <reaction evidence="1">
        <text>S-ubiquitinyl-[E2 ubiquitin-conjugating enzyme]-L-cysteine + [acceptor protein]-L-lysine = [E2 ubiquitin-conjugating enzyme]-L-cysteine + N(6)-ubiquitinyl-[acceptor protein]-L-lysine.</text>
        <dbReference type="EC" id="2.3.2.27"/>
    </reaction>
</comment>
<evidence type="ECO:0000256" key="2">
    <source>
        <dbReference type="ARBA" id="ARBA00003861"/>
    </source>
</evidence>
<keyword evidence="12" id="KW-0418">Kinase</keyword>
<protein>
    <recommendedName>
        <fullName evidence="4">RING-type E3 ubiquitin transferase</fullName>
        <ecNumber evidence="4">2.3.2.27</ecNumber>
    </recommendedName>
</protein>
<dbReference type="Pfam" id="PF07714">
    <property type="entry name" value="PK_Tyr_Ser-Thr"/>
    <property type="match status" value="1"/>
</dbReference>